<dbReference type="EMBL" id="LNYS01000010">
    <property type="protein sequence ID" value="KTD49659.1"/>
    <property type="molecule type" value="Genomic_DNA"/>
</dbReference>
<dbReference type="Pfam" id="PF03658">
    <property type="entry name" value="Ub-RnfH"/>
    <property type="match status" value="1"/>
</dbReference>
<evidence type="ECO:0000256" key="2">
    <source>
        <dbReference type="HAMAP-Rule" id="MF_00460"/>
    </source>
</evidence>
<dbReference type="PATRIC" id="fig|45073.5.peg.1975"/>
<dbReference type="RefSeq" id="WP_058507974.1">
    <property type="nucleotide sequence ID" value="NZ_CAAAIK010000016.1"/>
</dbReference>
<proteinExistence type="inferred from homology"/>
<evidence type="ECO:0000313" key="3">
    <source>
        <dbReference type="EMBL" id="KTD49659.1"/>
    </source>
</evidence>
<dbReference type="Gene3D" id="3.10.20.280">
    <property type="entry name" value="RnfH-like"/>
    <property type="match status" value="1"/>
</dbReference>
<comment type="similarity">
    <text evidence="1 2">Belongs to the UPF0125 (RnfH) family.</text>
</comment>
<comment type="caution">
    <text evidence="3">The sequence shown here is derived from an EMBL/GenBank/DDBJ whole genome shotgun (WGS) entry which is preliminary data.</text>
</comment>
<dbReference type="AlphaFoldDB" id="A0A0W0XY68"/>
<dbReference type="InterPro" id="IPR016155">
    <property type="entry name" value="Mopterin_synth/thiamin_S_b"/>
</dbReference>
<reference evidence="3 4" key="1">
    <citation type="submission" date="2015-11" db="EMBL/GenBank/DDBJ databases">
        <title>Genomic analysis of 38 Legionella species identifies large and diverse effector repertoires.</title>
        <authorList>
            <person name="Burstein D."/>
            <person name="Amaro F."/>
            <person name="Zusman T."/>
            <person name="Lifshitz Z."/>
            <person name="Cohen O."/>
            <person name="Gilbert J.A."/>
            <person name="Pupko T."/>
            <person name="Shuman H.A."/>
            <person name="Segal G."/>
        </authorList>
    </citation>
    <scope>NUCLEOTIDE SEQUENCE [LARGE SCALE GENOMIC DNA]</scope>
    <source>
        <strain evidence="3 4">CDC#1442-AUS-E</strain>
    </source>
</reference>
<dbReference type="PANTHER" id="PTHR37483:SF1">
    <property type="entry name" value="UPF0125 PROTEIN RATB"/>
    <property type="match status" value="1"/>
</dbReference>
<dbReference type="Proteomes" id="UP000054618">
    <property type="component" value="Unassembled WGS sequence"/>
</dbReference>
<dbReference type="SUPFAM" id="SSF54285">
    <property type="entry name" value="MoaD/ThiS"/>
    <property type="match status" value="1"/>
</dbReference>
<evidence type="ECO:0000256" key="1">
    <source>
        <dbReference type="ARBA" id="ARBA00010645"/>
    </source>
</evidence>
<dbReference type="InterPro" id="IPR037021">
    <property type="entry name" value="RnfH_sf"/>
</dbReference>
<keyword evidence="4" id="KW-1185">Reference proteome</keyword>
<protein>
    <recommendedName>
        <fullName evidence="2">UPF0125 protein Lqui_1870</fullName>
    </recommendedName>
</protein>
<dbReference type="STRING" id="45073.Lqui_1870"/>
<dbReference type="HAMAP" id="MF_00460">
    <property type="entry name" value="UPF0125_RnfH"/>
    <property type="match status" value="1"/>
</dbReference>
<sequence length="90" mass="10212">MLDVEVVFIPLEQEIFQVRCSLADGASVGDAIRQSGVLDVYPEVLELDYGIFSRKVSADTRLKSGDRVEIYRKLTNDPKEKRRIRAKAVK</sequence>
<gene>
    <name evidence="3" type="primary">pasI</name>
    <name evidence="3" type="ORF">Lqui_1870</name>
</gene>
<dbReference type="PANTHER" id="PTHR37483">
    <property type="entry name" value="UPF0125 PROTEIN RATB"/>
    <property type="match status" value="1"/>
</dbReference>
<evidence type="ECO:0000313" key="4">
    <source>
        <dbReference type="Proteomes" id="UP000054618"/>
    </source>
</evidence>
<dbReference type="OrthoDB" id="9796575at2"/>
<accession>A0A0W0XY68</accession>
<organism evidence="3 4">
    <name type="scientific">Legionella quinlivanii</name>
    <dbReference type="NCBI Taxonomy" id="45073"/>
    <lineage>
        <taxon>Bacteria</taxon>
        <taxon>Pseudomonadati</taxon>
        <taxon>Pseudomonadota</taxon>
        <taxon>Gammaproteobacteria</taxon>
        <taxon>Legionellales</taxon>
        <taxon>Legionellaceae</taxon>
        <taxon>Legionella</taxon>
    </lineage>
</organism>
<name>A0A0W0XY68_9GAMM</name>
<dbReference type="InterPro" id="IPR005346">
    <property type="entry name" value="RnfH"/>
</dbReference>